<dbReference type="Proteomes" id="UP000265798">
    <property type="component" value="Unassembled WGS sequence"/>
</dbReference>
<dbReference type="AlphaFoldDB" id="A0A396Z305"/>
<protein>
    <submittedName>
        <fullName evidence="2">DNA-binding protein</fullName>
    </submittedName>
</protein>
<name>A0A396Z305_9LEPT</name>
<dbReference type="InterPro" id="IPR009061">
    <property type="entry name" value="DNA-bd_dom_put_sf"/>
</dbReference>
<feature type="compositionally biased region" description="Polar residues" evidence="1">
    <location>
        <begin position="19"/>
        <end position="29"/>
    </location>
</feature>
<sequence length="119" mass="13800">MAKKSKSTSQKSNKTKQTPNAVSGYSTDGSLFKNIPLKDLKKKRNSPMQTDPAIPKDPEDTMTPEEVAALIKRTVRRVSFYRREGLLKKFWKFRDGRILYSRIGVEEFLQDHFFQSEDL</sequence>
<feature type="compositionally biased region" description="Low complexity" evidence="1">
    <location>
        <begin position="7"/>
        <end position="18"/>
    </location>
</feature>
<gene>
    <name evidence="2" type="ORF">DLM75_13010</name>
</gene>
<reference evidence="3" key="1">
    <citation type="submission" date="2018-05" db="EMBL/GenBank/DDBJ databases">
        <title>Leptospira yasudae sp. nov. and Leptospira stimsonii sp. nov., two pathogenic species of the genus Leptospira isolated from environmental sources.</title>
        <authorList>
            <person name="Casanovas-Massana A."/>
            <person name="Hamond C."/>
            <person name="Santos L.A."/>
            <person name="Hacker K.P."/>
            <person name="Balassiano I."/>
            <person name="Medeiros M.A."/>
            <person name="Reis M.G."/>
            <person name="Ko A.I."/>
            <person name="Wunder E.A."/>
        </authorList>
    </citation>
    <scope>NUCLEOTIDE SEQUENCE [LARGE SCALE GENOMIC DNA]</scope>
    <source>
        <strain evidence="3">Yale</strain>
    </source>
</reference>
<proteinExistence type="predicted"/>
<organism evidence="2 3">
    <name type="scientific">Leptospira stimsonii</name>
    <dbReference type="NCBI Taxonomy" id="2202203"/>
    <lineage>
        <taxon>Bacteria</taxon>
        <taxon>Pseudomonadati</taxon>
        <taxon>Spirochaetota</taxon>
        <taxon>Spirochaetia</taxon>
        <taxon>Leptospirales</taxon>
        <taxon>Leptospiraceae</taxon>
        <taxon>Leptospira</taxon>
    </lineage>
</organism>
<evidence type="ECO:0000256" key="1">
    <source>
        <dbReference type="SAM" id="MobiDB-lite"/>
    </source>
</evidence>
<evidence type="ECO:0000313" key="2">
    <source>
        <dbReference type="EMBL" id="RHX89869.1"/>
    </source>
</evidence>
<feature type="region of interest" description="Disordered" evidence="1">
    <location>
        <begin position="1"/>
        <end position="62"/>
    </location>
</feature>
<evidence type="ECO:0000313" key="3">
    <source>
        <dbReference type="Proteomes" id="UP000265798"/>
    </source>
</evidence>
<keyword evidence="2" id="KW-0238">DNA-binding</keyword>
<comment type="caution">
    <text evidence="2">The sequence shown here is derived from an EMBL/GenBank/DDBJ whole genome shotgun (WGS) entry which is preliminary data.</text>
</comment>
<dbReference type="SUPFAM" id="SSF46955">
    <property type="entry name" value="Putative DNA-binding domain"/>
    <property type="match status" value="1"/>
</dbReference>
<dbReference type="RefSeq" id="WP_118968935.1">
    <property type="nucleotide sequence ID" value="NZ_QHCT01000003.1"/>
</dbReference>
<accession>A0A396Z305</accession>
<dbReference type="GO" id="GO:0003677">
    <property type="term" value="F:DNA binding"/>
    <property type="evidence" value="ECO:0007669"/>
    <property type="project" value="UniProtKB-KW"/>
</dbReference>
<dbReference type="EMBL" id="QHCT01000003">
    <property type="protein sequence ID" value="RHX89869.1"/>
    <property type="molecule type" value="Genomic_DNA"/>
</dbReference>